<dbReference type="EMBL" id="JAAXOO010000001">
    <property type="protein sequence ID" value="NKY32460.1"/>
    <property type="molecule type" value="Genomic_DNA"/>
</dbReference>
<accession>A0A846XCF8</accession>
<name>A0A846XCF8_9NOCA</name>
<gene>
    <name evidence="1" type="ORF">HGA13_05135</name>
</gene>
<sequence>MGGAPAVGGPPRITLRNEFANIRLTLEHTRCGARLLVEDRETGAATYLDPIELAGLCLWPEERRAELLQIGIYAYDDTQEGADHARR</sequence>
<reference evidence="1 2" key="1">
    <citation type="submission" date="2020-04" db="EMBL/GenBank/DDBJ databases">
        <title>MicrobeNet Type strains.</title>
        <authorList>
            <person name="Nicholson A.C."/>
        </authorList>
    </citation>
    <scope>NUCLEOTIDE SEQUENCE [LARGE SCALE GENOMIC DNA]</scope>
    <source>
        <strain evidence="1 2">DSM 45078</strain>
    </source>
</reference>
<keyword evidence="2" id="KW-1185">Reference proteome</keyword>
<dbReference type="Proteomes" id="UP000565715">
    <property type="component" value="Unassembled WGS sequence"/>
</dbReference>
<evidence type="ECO:0000313" key="2">
    <source>
        <dbReference type="Proteomes" id="UP000565715"/>
    </source>
</evidence>
<protein>
    <submittedName>
        <fullName evidence="1">Uncharacterized protein</fullName>
    </submittedName>
</protein>
<evidence type="ECO:0000313" key="1">
    <source>
        <dbReference type="EMBL" id="NKY32460.1"/>
    </source>
</evidence>
<dbReference type="AlphaFoldDB" id="A0A846XCF8"/>
<organism evidence="1 2">
    <name type="scientific">Nocardia speluncae</name>
    <dbReference type="NCBI Taxonomy" id="419477"/>
    <lineage>
        <taxon>Bacteria</taxon>
        <taxon>Bacillati</taxon>
        <taxon>Actinomycetota</taxon>
        <taxon>Actinomycetes</taxon>
        <taxon>Mycobacteriales</taxon>
        <taxon>Nocardiaceae</taxon>
        <taxon>Nocardia</taxon>
    </lineage>
</organism>
<comment type="caution">
    <text evidence="1">The sequence shown here is derived from an EMBL/GenBank/DDBJ whole genome shotgun (WGS) entry which is preliminary data.</text>
</comment>
<proteinExistence type="predicted"/>